<dbReference type="InterPro" id="IPR030934">
    <property type="entry name" value="Intein_C"/>
</dbReference>
<dbReference type="Pfam" id="PF07591">
    <property type="entry name" value="PT-HINT"/>
    <property type="match status" value="1"/>
</dbReference>
<proteinExistence type="predicted"/>
<organism evidence="3 4">
    <name type="scientific">Dulcicalothrix desertica PCC 7102</name>
    <dbReference type="NCBI Taxonomy" id="232991"/>
    <lineage>
        <taxon>Bacteria</taxon>
        <taxon>Bacillati</taxon>
        <taxon>Cyanobacteriota</taxon>
        <taxon>Cyanophyceae</taxon>
        <taxon>Nostocales</taxon>
        <taxon>Calotrichaceae</taxon>
        <taxon>Dulcicalothrix</taxon>
    </lineage>
</organism>
<dbReference type="PROSITE" id="PS50164">
    <property type="entry name" value="GIY_YIG"/>
    <property type="match status" value="1"/>
</dbReference>
<feature type="region of interest" description="Disordered" evidence="1">
    <location>
        <begin position="1"/>
        <end position="53"/>
    </location>
</feature>
<evidence type="ECO:0000256" key="1">
    <source>
        <dbReference type="SAM" id="MobiDB-lite"/>
    </source>
</evidence>
<evidence type="ECO:0000313" key="4">
    <source>
        <dbReference type="Proteomes" id="UP000271624"/>
    </source>
</evidence>
<dbReference type="NCBIfam" id="TIGR01443">
    <property type="entry name" value="intein_Cterm"/>
    <property type="match status" value="1"/>
</dbReference>
<dbReference type="GO" id="GO:0016539">
    <property type="term" value="P:intein-mediated protein splicing"/>
    <property type="evidence" value="ECO:0007669"/>
    <property type="project" value="InterPro"/>
</dbReference>
<dbReference type="InterPro" id="IPR000305">
    <property type="entry name" value="GIY-YIG_endonuc"/>
</dbReference>
<dbReference type="PROSITE" id="PS50817">
    <property type="entry name" value="INTEIN_N_TER"/>
    <property type="match status" value="1"/>
</dbReference>
<dbReference type="AlphaFoldDB" id="A0A433VCU1"/>
<dbReference type="EMBL" id="RSCL01000012">
    <property type="protein sequence ID" value="RUT03931.1"/>
    <property type="molecule type" value="Genomic_DNA"/>
</dbReference>
<dbReference type="InterPro" id="IPR006141">
    <property type="entry name" value="Intein_N"/>
</dbReference>
<dbReference type="SUPFAM" id="SSF51294">
    <property type="entry name" value="Hedgehog/intein (Hint) domain"/>
    <property type="match status" value="1"/>
</dbReference>
<dbReference type="Gene3D" id="2.170.16.10">
    <property type="entry name" value="Hedgehog/Intein (Hint) domain"/>
    <property type="match status" value="1"/>
</dbReference>
<name>A0A433VCU1_9CYAN</name>
<dbReference type="InterPro" id="IPR036844">
    <property type="entry name" value="Hint_dom_sf"/>
</dbReference>
<dbReference type="PROSITE" id="PS50818">
    <property type="entry name" value="INTEIN_C_TER"/>
    <property type="match status" value="1"/>
</dbReference>
<accession>A0A433VCU1</accession>
<dbReference type="SMART" id="SM00306">
    <property type="entry name" value="HintN"/>
    <property type="match status" value="1"/>
</dbReference>
<comment type="caution">
    <text evidence="3">The sequence shown here is derived from an EMBL/GenBank/DDBJ whole genome shotgun (WGS) entry which is preliminary data.</text>
</comment>
<dbReference type="SUPFAM" id="SSF82771">
    <property type="entry name" value="GIY-YIG endonuclease"/>
    <property type="match status" value="1"/>
</dbReference>
<dbReference type="Proteomes" id="UP000271624">
    <property type="component" value="Unassembled WGS sequence"/>
</dbReference>
<keyword evidence="4" id="KW-1185">Reference proteome</keyword>
<dbReference type="CDD" id="cd00081">
    <property type="entry name" value="Hint"/>
    <property type="match status" value="1"/>
</dbReference>
<feature type="compositionally biased region" description="Basic and acidic residues" evidence="1">
    <location>
        <begin position="36"/>
        <end position="53"/>
    </location>
</feature>
<evidence type="ECO:0000259" key="2">
    <source>
        <dbReference type="PROSITE" id="PS50164"/>
    </source>
</evidence>
<dbReference type="InterPro" id="IPR035901">
    <property type="entry name" value="GIY-YIG_endonuc_sf"/>
</dbReference>
<feature type="compositionally biased region" description="Basic and acidic residues" evidence="1">
    <location>
        <begin position="1"/>
        <end position="14"/>
    </location>
</feature>
<dbReference type="RefSeq" id="WP_127083201.1">
    <property type="nucleotide sequence ID" value="NZ_RSCL01000012.1"/>
</dbReference>
<sequence>MTNDADNQRREIPEGKISISERIAQGGNPPPNVRANPEKYYYDPESKQYPRRPEPIPDFSTFGGQREIPCFPKGTLVVTVSGLVPIESLTPYMSVLSFDEVGKTICSKSVTVLLRSQTVHLVKILTDCDTIYVTRRHRFWVENKKRWIAAKDLEPGMLLWALTSGVSEVKSIDALTVVEQDTYNLTVDDFHTYFVGFQGFLVHNASEVPLGKIYVGRDSEGNIIYVGKTKQDLLDRESQHHDEGAIKPKKYGFKIDMKLEVVIDGLTDDQMYFHERRIYDELGGRDKLKNIIEPMGDEKINQLIEKYC</sequence>
<protein>
    <recommendedName>
        <fullName evidence="2">GIY-YIG domain-containing protein</fullName>
    </recommendedName>
</protein>
<gene>
    <name evidence="3" type="ORF">DSM106972_048450</name>
</gene>
<dbReference type="OrthoDB" id="2666939at2"/>
<evidence type="ECO:0000313" key="3">
    <source>
        <dbReference type="EMBL" id="RUT03931.1"/>
    </source>
</evidence>
<reference evidence="3" key="2">
    <citation type="journal article" date="2019" name="Genome Biol. Evol.">
        <title>Day and night: Metabolic profiles and evolutionary relationships of six axenic non-marine cyanobacteria.</title>
        <authorList>
            <person name="Will S.E."/>
            <person name="Henke P."/>
            <person name="Boedeker C."/>
            <person name="Huang S."/>
            <person name="Brinkmann H."/>
            <person name="Rohde M."/>
            <person name="Jarek M."/>
            <person name="Friedl T."/>
            <person name="Seufert S."/>
            <person name="Schumacher M."/>
            <person name="Overmann J."/>
            <person name="Neumann-Schaal M."/>
            <person name="Petersen J."/>
        </authorList>
    </citation>
    <scope>NUCLEOTIDE SEQUENCE [LARGE SCALE GENOMIC DNA]</scope>
    <source>
        <strain evidence="3">PCC 7102</strain>
    </source>
</reference>
<dbReference type="InterPro" id="IPR003587">
    <property type="entry name" value="Hint_dom_N"/>
</dbReference>
<feature type="domain" description="GIY-YIG" evidence="2">
    <location>
        <begin position="209"/>
        <end position="291"/>
    </location>
</feature>
<reference evidence="3" key="1">
    <citation type="submission" date="2018-12" db="EMBL/GenBank/DDBJ databases">
        <authorList>
            <person name="Will S."/>
            <person name="Neumann-Schaal M."/>
            <person name="Henke P."/>
        </authorList>
    </citation>
    <scope>NUCLEOTIDE SEQUENCE</scope>
    <source>
        <strain evidence="3">PCC 7102</strain>
    </source>
</reference>